<keyword evidence="2" id="KW-1185">Reference proteome</keyword>
<reference evidence="1" key="1">
    <citation type="submission" date="2022-11" db="EMBL/GenBank/DDBJ databases">
        <title>Genome Sequence of Cubamyces cubensis.</title>
        <authorList>
            <person name="Buettner E."/>
        </authorList>
    </citation>
    <scope>NUCLEOTIDE SEQUENCE</scope>
    <source>
        <strain evidence="1">MPL-01</strain>
    </source>
</reference>
<evidence type="ECO:0000313" key="2">
    <source>
        <dbReference type="Proteomes" id="UP001215151"/>
    </source>
</evidence>
<evidence type="ECO:0000313" key="1">
    <source>
        <dbReference type="EMBL" id="KAJ8490059.1"/>
    </source>
</evidence>
<comment type="caution">
    <text evidence="1">The sequence shown here is derived from an EMBL/GenBank/DDBJ whole genome shotgun (WGS) entry which is preliminary data.</text>
</comment>
<dbReference type="AlphaFoldDB" id="A0AAD7XDU7"/>
<dbReference type="EMBL" id="JAPEVG010000040">
    <property type="protein sequence ID" value="KAJ8490059.1"/>
    <property type="molecule type" value="Genomic_DNA"/>
</dbReference>
<gene>
    <name evidence="1" type="ORF">ONZ51_g2535</name>
</gene>
<sequence>MTNGSTEFYPIPPPEEWATGGEPMTARQRVALANVAAHDRIEVPFLEAEDDNGQRVTKAEAYILIAMILDGVRPTREYMDALGRDPDPYTTPPHPRKWANRNKDPTEMQLAWLNRLIDDMGIPNAAKAAALKDLTRGQASLLIGRLRTEKGTMRRAAEEQRMVFQNAVDGVRDELPGPAPSTV</sequence>
<dbReference type="Proteomes" id="UP001215151">
    <property type="component" value="Unassembled WGS sequence"/>
</dbReference>
<name>A0AAD7XDU7_9APHY</name>
<organism evidence="1 2">
    <name type="scientific">Trametes cubensis</name>
    <dbReference type="NCBI Taxonomy" id="1111947"/>
    <lineage>
        <taxon>Eukaryota</taxon>
        <taxon>Fungi</taxon>
        <taxon>Dikarya</taxon>
        <taxon>Basidiomycota</taxon>
        <taxon>Agaricomycotina</taxon>
        <taxon>Agaricomycetes</taxon>
        <taxon>Polyporales</taxon>
        <taxon>Polyporaceae</taxon>
        <taxon>Trametes</taxon>
    </lineage>
</organism>
<accession>A0AAD7XDU7</accession>
<proteinExistence type="predicted"/>
<protein>
    <submittedName>
        <fullName evidence="1">Uncharacterized protein</fullName>
    </submittedName>
</protein>